<evidence type="ECO:0000313" key="4">
    <source>
        <dbReference type="Proteomes" id="UP000274756"/>
    </source>
</evidence>
<dbReference type="GO" id="GO:0005657">
    <property type="term" value="C:replication fork"/>
    <property type="evidence" value="ECO:0007669"/>
    <property type="project" value="TreeGrafter"/>
</dbReference>
<accession>A0A0N4UBJ7</accession>
<dbReference type="GO" id="GO:0000421">
    <property type="term" value="C:autophagosome membrane"/>
    <property type="evidence" value="ECO:0007669"/>
    <property type="project" value="TreeGrafter"/>
</dbReference>
<evidence type="ECO:0000256" key="1">
    <source>
        <dbReference type="SAM" id="MobiDB-lite"/>
    </source>
</evidence>
<dbReference type="GO" id="GO:0005789">
    <property type="term" value="C:endoplasmic reticulum membrane"/>
    <property type="evidence" value="ECO:0007669"/>
    <property type="project" value="TreeGrafter"/>
</dbReference>
<dbReference type="PANTHER" id="PTHR15949">
    <property type="entry name" value="TESTIS-EXPRESSED PROTEIN 264"/>
    <property type="match status" value="1"/>
</dbReference>
<dbReference type="Proteomes" id="UP000038040">
    <property type="component" value="Unplaced"/>
</dbReference>
<dbReference type="OrthoDB" id="2140079at2759"/>
<reference evidence="5" key="1">
    <citation type="submission" date="2017-02" db="UniProtKB">
        <authorList>
            <consortium name="WormBaseParasite"/>
        </authorList>
    </citation>
    <scope>IDENTIFICATION</scope>
</reference>
<gene>
    <name evidence="2" type="ORF">DME_LOCUS8462</name>
</gene>
<protein>
    <submittedName>
        <fullName evidence="5">Testis-expressed sequence 264 protein</fullName>
    </submittedName>
</protein>
<evidence type="ECO:0000313" key="3">
    <source>
        <dbReference type="Proteomes" id="UP000038040"/>
    </source>
</evidence>
<organism evidence="3 5">
    <name type="scientific">Dracunculus medinensis</name>
    <name type="common">Guinea worm</name>
    <dbReference type="NCBI Taxonomy" id="318479"/>
    <lineage>
        <taxon>Eukaryota</taxon>
        <taxon>Metazoa</taxon>
        <taxon>Ecdysozoa</taxon>
        <taxon>Nematoda</taxon>
        <taxon>Chromadorea</taxon>
        <taxon>Rhabditida</taxon>
        <taxon>Spirurina</taxon>
        <taxon>Dracunculoidea</taxon>
        <taxon>Dracunculidae</taxon>
        <taxon>Dracunculus</taxon>
    </lineage>
</organism>
<dbReference type="WBParaSite" id="DME_0000457901-mRNA-1">
    <property type="protein sequence ID" value="DME_0000457901-mRNA-1"/>
    <property type="gene ID" value="DME_0000457901"/>
</dbReference>
<dbReference type="PANTHER" id="PTHR15949:SF3">
    <property type="entry name" value="TESTIS-EXPRESSED PROTEIN 264"/>
    <property type="match status" value="1"/>
</dbReference>
<dbReference type="EMBL" id="UYYG01001169">
    <property type="protein sequence ID" value="VDN58489.1"/>
    <property type="molecule type" value="Genomic_DNA"/>
</dbReference>
<evidence type="ECO:0000313" key="2">
    <source>
        <dbReference type="EMBL" id="VDN58489.1"/>
    </source>
</evidence>
<feature type="region of interest" description="Disordered" evidence="1">
    <location>
        <begin position="210"/>
        <end position="252"/>
    </location>
</feature>
<evidence type="ECO:0000313" key="5">
    <source>
        <dbReference type="WBParaSite" id="DME_0000457901-mRNA-1"/>
    </source>
</evidence>
<dbReference type="GO" id="GO:0005634">
    <property type="term" value="C:nucleus"/>
    <property type="evidence" value="ECO:0007669"/>
    <property type="project" value="TreeGrafter"/>
</dbReference>
<reference evidence="2 4" key="2">
    <citation type="submission" date="2018-11" db="EMBL/GenBank/DDBJ databases">
        <authorList>
            <consortium name="Pathogen Informatics"/>
        </authorList>
    </citation>
    <scope>NUCLEOTIDE SEQUENCE [LARGE SCALE GENOMIC DNA]</scope>
</reference>
<dbReference type="GO" id="GO:0061709">
    <property type="term" value="P:reticulophagy"/>
    <property type="evidence" value="ECO:0007669"/>
    <property type="project" value="TreeGrafter"/>
</dbReference>
<feature type="compositionally biased region" description="Basic and acidic residues" evidence="1">
    <location>
        <begin position="210"/>
        <end position="223"/>
    </location>
</feature>
<dbReference type="AlphaFoldDB" id="A0A0N4UBJ7"/>
<dbReference type="GO" id="GO:0106300">
    <property type="term" value="P:protein-DNA covalent cross-linking repair"/>
    <property type="evidence" value="ECO:0007669"/>
    <property type="project" value="TreeGrafter"/>
</dbReference>
<dbReference type="Proteomes" id="UP000274756">
    <property type="component" value="Unassembled WGS sequence"/>
</dbReference>
<sequence length="252" mass="29244">MELAYIFPFSLIALVFFIWKLYRSGFFDNIEVSIVEDPPFISKSLTVYYKYCIGRYKRGSGVLVEVARLMPGEATTFGIYYDDPEETREELLQSAVGVVFCEDDRNLYEDKYGVQLTNCGYDKLVIQPVQRAVVARQRFNGIFSTFSLENFLYPKLKTFVKIHKLEINLFVEFYSNGNVYVVLPLDHQNEFFVPQLMTMDELETKLARRKWDSDVESDSRSDTEPEEDPGSEEEVRIASSNVIESQDDKKVL</sequence>
<keyword evidence="4" id="KW-1185">Reference proteome</keyword>
<dbReference type="STRING" id="318479.A0A0N4UBJ7"/>
<proteinExistence type="predicted"/>
<name>A0A0N4UBJ7_DRAME</name>